<feature type="region of interest" description="Disordered" evidence="1">
    <location>
        <begin position="56"/>
        <end position="89"/>
    </location>
</feature>
<feature type="compositionally biased region" description="Basic and acidic residues" evidence="1">
    <location>
        <begin position="79"/>
        <end position="89"/>
    </location>
</feature>
<evidence type="ECO:0000313" key="3">
    <source>
        <dbReference type="Proteomes" id="UP001221898"/>
    </source>
</evidence>
<dbReference type="EMBL" id="JAINUG010000284">
    <property type="protein sequence ID" value="KAJ8383834.1"/>
    <property type="molecule type" value="Genomic_DNA"/>
</dbReference>
<name>A0AAD7W5Q0_9TELE</name>
<reference evidence="2" key="1">
    <citation type="journal article" date="2023" name="Science">
        <title>Genome structures resolve the early diversification of teleost fishes.</title>
        <authorList>
            <person name="Parey E."/>
            <person name="Louis A."/>
            <person name="Montfort J."/>
            <person name="Bouchez O."/>
            <person name="Roques C."/>
            <person name="Iampietro C."/>
            <person name="Lluch J."/>
            <person name="Castinel A."/>
            <person name="Donnadieu C."/>
            <person name="Desvignes T."/>
            <person name="Floi Bucao C."/>
            <person name="Jouanno E."/>
            <person name="Wen M."/>
            <person name="Mejri S."/>
            <person name="Dirks R."/>
            <person name="Jansen H."/>
            <person name="Henkel C."/>
            <person name="Chen W.J."/>
            <person name="Zahm M."/>
            <person name="Cabau C."/>
            <person name="Klopp C."/>
            <person name="Thompson A.W."/>
            <person name="Robinson-Rechavi M."/>
            <person name="Braasch I."/>
            <person name="Lecointre G."/>
            <person name="Bobe J."/>
            <person name="Postlethwait J.H."/>
            <person name="Berthelot C."/>
            <person name="Roest Crollius H."/>
            <person name="Guiguen Y."/>
        </authorList>
    </citation>
    <scope>NUCLEOTIDE SEQUENCE</scope>
    <source>
        <strain evidence="2">NC1722</strain>
    </source>
</reference>
<gene>
    <name evidence="2" type="ORF">AAFF_G00214040</name>
</gene>
<keyword evidence="3" id="KW-1185">Reference proteome</keyword>
<evidence type="ECO:0000313" key="2">
    <source>
        <dbReference type="EMBL" id="KAJ8383834.1"/>
    </source>
</evidence>
<protein>
    <submittedName>
        <fullName evidence="2">Uncharacterized protein</fullName>
    </submittedName>
</protein>
<comment type="caution">
    <text evidence="2">The sequence shown here is derived from an EMBL/GenBank/DDBJ whole genome shotgun (WGS) entry which is preliminary data.</text>
</comment>
<evidence type="ECO:0000256" key="1">
    <source>
        <dbReference type="SAM" id="MobiDB-lite"/>
    </source>
</evidence>
<organism evidence="2 3">
    <name type="scientific">Aldrovandia affinis</name>
    <dbReference type="NCBI Taxonomy" id="143900"/>
    <lineage>
        <taxon>Eukaryota</taxon>
        <taxon>Metazoa</taxon>
        <taxon>Chordata</taxon>
        <taxon>Craniata</taxon>
        <taxon>Vertebrata</taxon>
        <taxon>Euteleostomi</taxon>
        <taxon>Actinopterygii</taxon>
        <taxon>Neopterygii</taxon>
        <taxon>Teleostei</taxon>
        <taxon>Notacanthiformes</taxon>
        <taxon>Halosauridae</taxon>
        <taxon>Aldrovandia</taxon>
    </lineage>
</organism>
<accession>A0AAD7W5Q0</accession>
<dbReference type="Proteomes" id="UP001221898">
    <property type="component" value="Unassembled WGS sequence"/>
</dbReference>
<dbReference type="AlphaFoldDB" id="A0AAD7W5Q0"/>
<proteinExistence type="predicted"/>
<sequence length="89" mass="10180">MFFGCRNRVGHSVITADQHTECYTGQRSLLPRLPRAIMQPLTFPRSISAWRHSKCAESEEQLRTRPPPAVRFGPGIEQGPRKEQKTPNH</sequence>